<keyword evidence="1" id="KW-0812">Transmembrane</keyword>
<protein>
    <submittedName>
        <fullName evidence="2">Uncharacterized protein</fullName>
    </submittedName>
</protein>
<keyword evidence="1" id="KW-0472">Membrane</keyword>
<sequence length="195" mass="20926">MPALLAVPLQAALAVVVICALTGLTAFAVSRCLAKDDRDGAFWYGFTGGFASLGAITGALVLVPAAAPVIGLAGTLSVGLAGGWLWRGEQERVARRRRTQVEHARAALRARHESVLQRWVSYELDPAVAIDYPDMTNLKRPETAQLVRSMRNAAALREQSPENDDTGAPGYEAAVRELETAFEKAERAAGARTRK</sequence>
<feature type="transmembrane region" description="Helical" evidence="1">
    <location>
        <begin position="41"/>
        <end position="63"/>
    </location>
</feature>
<organism evidence="2 3">
    <name type="scientific">Arthrobacter pigmenti</name>
    <dbReference type="NCBI Taxonomy" id="271432"/>
    <lineage>
        <taxon>Bacteria</taxon>
        <taxon>Bacillati</taxon>
        <taxon>Actinomycetota</taxon>
        <taxon>Actinomycetes</taxon>
        <taxon>Micrococcales</taxon>
        <taxon>Micrococcaceae</taxon>
        <taxon>Arthrobacter</taxon>
    </lineage>
</organism>
<feature type="transmembrane region" description="Helical" evidence="1">
    <location>
        <begin position="6"/>
        <end position="29"/>
    </location>
</feature>
<name>A0A846RMC1_9MICC</name>
<reference evidence="2 3" key="1">
    <citation type="submission" date="2020-03" db="EMBL/GenBank/DDBJ databases">
        <title>Sequencing the genomes of 1000 actinobacteria strains.</title>
        <authorList>
            <person name="Klenk H.-P."/>
        </authorList>
    </citation>
    <scope>NUCLEOTIDE SEQUENCE [LARGE SCALE GENOMIC DNA]</scope>
    <source>
        <strain evidence="2 3">DSM 16403</strain>
    </source>
</reference>
<dbReference type="AlphaFoldDB" id="A0A846RMC1"/>
<evidence type="ECO:0000256" key="1">
    <source>
        <dbReference type="SAM" id="Phobius"/>
    </source>
</evidence>
<comment type="caution">
    <text evidence="2">The sequence shown here is derived from an EMBL/GenBank/DDBJ whole genome shotgun (WGS) entry which is preliminary data.</text>
</comment>
<accession>A0A846RMC1</accession>
<feature type="transmembrane region" description="Helical" evidence="1">
    <location>
        <begin position="69"/>
        <end position="88"/>
    </location>
</feature>
<proteinExistence type="predicted"/>
<dbReference type="Proteomes" id="UP000547458">
    <property type="component" value="Unassembled WGS sequence"/>
</dbReference>
<gene>
    <name evidence="2" type="ORF">BJ994_003469</name>
</gene>
<dbReference type="EMBL" id="JAATJL010000001">
    <property type="protein sequence ID" value="NJC24393.1"/>
    <property type="molecule type" value="Genomic_DNA"/>
</dbReference>
<dbReference type="RefSeq" id="WP_167995653.1">
    <property type="nucleotide sequence ID" value="NZ_JAATJL010000001.1"/>
</dbReference>
<keyword evidence="1" id="KW-1133">Transmembrane helix</keyword>
<evidence type="ECO:0000313" key="2">
    <source>
        <dbReference type="EMBL" id="NJC24393.1"/>
    </source>
</evidence>
<evidence type="ECO:0000313" key="3">
    <source>
        <dbReference type="Proteomes" id="UP000547458"/>
    </source>
</evidence>
<keyword evidence="3" id="KW-1185">Reference proteome</keyword>